<reference evidence="2 3" key="1">
    <citation type="submission" date="2021-03" db="EMBL/GenBank/DDBJ databases">
        <title>Fibrella sp. HMF5405 genome sequencing and assembly.</title>
        <authorList>
            <person name="Kang H."/>
            <person name="Kim H."/>
            <person name="Bae S."/>
            <person name="Joh K."/>
        </authorList>
    </citation>
    <scope>NUCLEOTIDE SEQUENCE [LARGE SCALE GENOMIC DNA]</scope>
    <source>
        <strain evidence="2 3">HMF5405</strain>
    </source>
</reference>
<evidence type="ECO:0000313" key="2">
    <source>
        <dbReference type="EMBL" id="MBO0949961.1"/>
    </source>
</evidence>
<keyword evidence="2" id="KW-0223">Dioxygenase</keyword>
<comment type="caution">
    <text evidence="2">The sequence shown here is derived from an EMBL/GenBank/DDBJ whole genome shotgun (WGS) entry which is preliminary data.</text>
</comment>
<dbReference type="InterPro" id="IPR008775">
    <property type="entry name" value="Phytyl_CoA_dOase-like"/>
</dbReference>
<keyword evidence="2" id="KW-0560">Oxidoreductase</keyword>
<dbReference type="Proteomes" id="UP000664628">
    <property type="component" value="Unassembled WGS sequence"/>
</dbReference>
<protein>
    <submittedName>
        <fullName evidence="2">Phytanoyl-CoA dioxygenase family protein</fullName>
    </submittedName>
</protein>
<keyword evidence="3" id="KW-1185">Reference proteome</keyword>
<dbReference type="PANTHER" id="PTHR20883">
    <property type="entry name" value="PHYTANOYL-COA DIOXYGENASE DOMAIN CONTAINING 1"/>
    <property type="match status" value="1"/>
</dbReference>
<dbReference type="SUPFAM" id="SSF51197">
    <property type="entry name" value="Clavaminate synthase-like"/>
    <property type="match status" value="1"/>
</dbReference>
<dbReference type="EMBL" id="JAFMYW010000004">
    <property type="protein sequence ID" value="MBO0949961.1"/>
    <property type="molecule type" value="Genomic_DNA"/>
</dbReference>
<gene>
    <name evidence="2" type="ORF">J2I46_15295</name>
</gene>
<proteinExistence type="predicted"/>
<organism evidence="2 3">
    <name type="scientific">Fibrella forsythiae</name>
    <dbReference type="NCBI Taxonomy" id="2817061"/>
    <lineage>
        <taxon>Bacteria</taxon>
        <taxon>Pseudomonadati</taxon>
        <taxon>Bacteroidota</taxon>
        <taxon>Cytophagia</taxon>
        <taxon>Cytophagales</taxon>
        <taxon>Spirosomataceae</taxon>
        <taxon>Fibrella</taxon>
    </lineage>
</organism>
<accession>A0ABS3JIX0</accession>
<dbReference type="Pfam" id="PF05721">
    <property type="entry name" value="PhyH"/>
    <property type="match status" value="1"/>
</dbReference>
<dbReference type="RefSeq" id="WP_207329910.1">
    <property type="nucleotide sequence ID" value="NZ_JAFMYW010000004.1"/>
</dbReference>
<comment type="cofactor">
    <cofactor evidence="1">
        <name>Fe(2+)</name>
        <dbReference type="ChEBI" id="CHEBI:29033"/>
    </cofactor>
</comment>
<sequence length="343" mass="39085">MESKFKDRLRRLYRMAKHKLNDPQRDFDVATLPWIDLPGADIDAFLATYKTPSDFPYDLKSLLTQWRDQGYVILEGALPISWVDGLWQEVETTIDQHEQHSLKASVYQFNDKKETPIKDVPKEKLAGIGARLLEYHNSSVAAKKVMTHRHIATFLDAVFHEPVCVLQSLIFKYGSQQDTHQDFPWVRSKIASHLAAAWIPLEDVHIDAGPLYYYPGSHRMPKFDFGTGILHQVDSFYSPEEFSVYLDKTCAKLGIPQKTLLLKKGDLLLWHGGLAHGGNRIGDATLTRKSFVCHYSTVRSYSRHRFEAPEVDKSAATYYNDITIYVNPENAAEEDKLAGGAAW</sequence>
<evidence type="ECO:0000256" key="1">
    <source>
        <dbReference type="ARBA" id="ARBA00001954"/>
    </source>
</evidence>
<dbReference type="GO" id="GO:0051213">
    <property type="term" value="F:dioxygenase activity"/>
    <property type="evidence" value="ECO:0007669"/>
    <property type="project" value="UniProtKB-KW"/>
</dbReference>
<evidence type="ECO:0000313" key="3">
    <source>
        <dbReference type="Proteomes" id="UP000664628"/>
    </source>
</evidence>
<name>A0ABS3JIX0_9BACT</name>
<dbReference type="PANTHER" id="PTHR20883:SF48">
    <property type="entry name" value="ECTOINE DIOXYGENASE"/>
    <property type="match status" value="1"/>
</dbReference>
<dbReference type="Gene3D" id="2.60.120.620">
    <property type="entry name" value="q2cbj1_9rhob like domain"/>
    <property type="match status" value="1"/>
</dbReference>